<sequence>MILDNSAHDARATYANGEKRRQELIRNAFSVFASRGIQGLSLRQIARELGVSHSLILHHFGSKDGLIEAVLTERMRLQQPIREEFIDRYGWFDAVPHILEYNLTFPGILKLDTRLRAEAASPEHPLHTYMADMQRQFTQTISDELTRENAAGRLKPGLDLNAVANHIAALVWGLQDAWVYDSTLDMPGILRAYLSLIAVDPADGAATP</sequence>
<dbReference type="GO" id="GO:0000976">
    <property type="term" value="F:transcription cis-regulatory region binding"/>
    <property type="evidence" value="ECO:0007669"/>
    <property type="project" value="TreeGrafter"/>
</dbReference>
<gene>
    <name evidence="4" type="ORF">H8R10_06040</name>
</gene>
<keyword evidence="5" id="KW-1185">Reference proteome</keyword>
<dbReference type="PANTHER" id="PTHR30055">
    <property type="entry name" value="HTH-TYPE TRANSCRIPTIONAL REGULATOR RUTR"/>
    <property type="match status" value="1"/>
</dbReference>
<dbReference type="InterPro" id="IPR036271">
    <property type="entry name" value="Tet_transcr_reg_TetR-rel_C_sf"/>
</dbReference>
<dbReference type="PRINTS" id="PR00455">
    <property type="entry name" value="HTHTETR"/>
</dbReference>
<feature type="domain" description="HTH tetR-type" evidence="3">
    <location>
        <begin position="18"/>
        <end position="78"/>
    </location>
</feature>
<dbReference type="InterPro" id="IPR001647">
    <property type="entry name" value="HTH_TetR"/>
</dbReference>
<dbReference type="InterPro" id="IPR050109">
    <property type="entry name" value="HTH-type_TetR-like_transc_reg"/>
</dbReference>
<dbReference type="SUPFAM" id="SSF48498">
    <property type="entry name" value="Tetracyclin repressor-like, C-terminal domain"/>
    <property type="match status" value="1"/>
</dbReference>
<dbReference type="InterPro" id="IPR009057">
    <property type="entry name" value="Homeodomain-like_sf"/>
</dbReference>
<dbReference type="SUPFAM" id="SSF46689">
    <property type="entry name" value="Homeodomain-like"/>
    <property type="match status" value="1"/>
</dbReference>
<evidence type="ECO:0000256" key="1">
    <source>
        <dbReference type="ARBA" id="ARBA00023125"/>
    </source>
</evidence>
<comment type="caution">
    <text evidence="4">The sequence shown here is derived from an EMBL/GenBank/DDBJ whole genome shotgun (WGS) entry which is preliminary data.</text>
</comment>
<dbReference type="GO" id="GO:0003700">
    <property type="term" value="F:DNA-binding transcription factor activity"/>
    <property type="evidence" value="ECO:0007669"/>
    <property type="project" value="TreeGrafter"/>
</dbReference>
<name>A0A8I0GD37_9ACTO</name>
<proteinExistence type="predicted"/>
<accession>A0A8I0GD37</accession>
<keyword evidence="1 2" id="KW-0238">DNA-binding</keyword>
<dbReference type="Gene3D" id="1.10.357.10">
    <property type="entry name" value="Tetracycline Repressor, domain 2"/>
    <property type="match status" value="1"/>
</dbReference>
<dbReference type="Proteomes" id="UP000627538">
    <property type="component" value="Unassembled WGS sequence"/>
</dbReference>
<evidence type="ECO:0000256" key="2">
    <source>
        <dbReference type="PROSITE-ProRule" id="PRU00335"/>
    </source>
</evidence>
<protein>
    <submittedName>
        <fullName evidence="4">TetR family transcriptional regulator</fullName>
    </submittedName>
</protein>
<reference evidence="4 5" key="1">
    <citation type="submission" date="2020-08" db="EMBL/GenBank/DDBJ databases">
        <title>Winkia gen. nov., sp. nov., isolated from faeces of the Anser albifrons in China.</title>
        <authorList>
            <person name="Liu Q."/>
        </authorList>
    </citation>
    <scope>NUCLEOTIDE SEQUENCE [LARGE SCALE GENOMIC DNA]</scope>
    <source>
        <strain evidence="4 5">C62</strain>
    </source>
</reference>
<dbReference type="AlphaFoldDB" id="A0A8I0GD37"/>
<dbReference type="RefSeq" id="WP_191071810.1">
    <property type="nucleotide sequence ID" value="NZ_CP060506.1"/>
</dbReference>
<dbReference type="PANTHER" id="PTHR30055:SF146">
    <property type="entry name" value="HTH-TYPE TRANSCRIPTIONAL DUAL REGULATOR CECR"/>
    <property type="match status" value="1"/>
</dbReference>
<evidence type="ECO:0000259" key="3">
    <source>
        <dbReference type="PROSITE" id="PS50977"/>
    </source>
</evidence>
<dbReference type="PROSITE" id="PS50977">
    <property type="entry name" value="HTH_TETR_2"/>
    <property type="match status" value="1"/>
</dbReference>
<evidence type="ECO:0000313" key="5">
    <source>
        <dbReference type="Proteomes" id="UP000627538"/>
    </source>
</evidence>
<organism evidence="4 5">
    <name type="scientific">Nanchangia anserum</name>
    <dbReference type="NCBI Taxonomy" id="2692125"/>
    <lineage>
        <taxon>Bacteria</taxon>
        <taxon>Bacillati</taxon>
        <taxon>Actinomycetota</taxon>
        <taxon>Actinomycetes</taxon>
        <taxon>Actinomycetales</taxon>
        <taxon>Actinomycetaceae</taxon>
        <taxon>Nanchangia</taxon>
    </lineage>
</organism>
<evidence type="ECO:0000313" key="4">
    <source>
        <dbReference type="EMBL" id="MBD3689786.1"/>
    </source>
</evidence>
<dbReference type="Pfam" id="PF00440">
    <property type="entry name" value="TetR_N"/>
    <property type="match status" value="1"/>
</dbReference>
<dbReference type="EMBL" id="JACRUO010000001">
    <property type="protein sequence ID" value="MBD3689786.1"/>
    <property type="molecule type" value="Genomic_DNA"/>
</dbReference>
<feature type="DNA-binding region" description="H-T-H motif" evidence="2">
    <location>
        <begin position="41"/>
        <end position="60"/>
    </location>
</feature>